<feature type="signal peptide" evidence="1">
    <location>
        <begin position="1"/>
        <end position="22"/>
    </location>
</feature>
<accession>A0AA42BF56</accession>
<organism evidence="2 5">
    <name type="scientific">Stutzerimonas nitrititolerans</name>
    <dbReference type="NCBI Taxonomy" id="2482751"/>
    <lineage>
        <taxon>Bacteria</taxon>
        <taxon>Pseudomonadati</taxon>
        <taxon>Pseudomonadota</taxon>
        <taxon>Gammaproteobacteria</taxon>
        <taxon>Pseudomonadales</taxon>
        <taxon>Pseudomonadaceae</taxon>
        <taxon>Stutzerimonas</taxon>
    </lineage>
</organism>
<sequence>MRKTLFTASVLAVALAAPFAQAHQAGDVIVRAGAITVDPREETSGVFVDRGALAGTDLGGKASLDSDTQLGLNFAYMLTDHIGIELLAATPFQHDVSISGTAGGIADGKLGDLKHLPPTLSLVYYPMDSKSAFQPYVGAGVNYTWFFDESVGSAATAGGFDNFRVKNSWGWAAQVGMDYMLTDQIMVNAQVRYIDIDTDAYVDNTILGVRAKVDVEVDPMVYMVGLGYKF</sequence>
<evidence type="ECO:0000313" key="2">
    <source>
        <dbReference type="EMBL" id="MCO7546535.1"/>
    </source>
</evidence>
<dbReference type="GO" id="GO:0044384">
    <property type="term" value="C:host outer membrane"/>
    <property type="evidence" value="ECO:0007669"/>
    <property type="project" value="InterPro"/>
</dbReference>
<reference evidence="2" key="2">
    <citation type="submission" date="2022-06" db="EMBL/GenBank/DDBJ databases">
        <title>Detection of beta-lactamases in bacteria of animal origin.</title>
        <authorList>
            <person name="Mlynarcik P."/>
            <person name="Zdarska V."/>
            <person name="Chudobova H."/>
            <person name="Prochazkova P."/>
            <person name="Hricova K."/>
            <person name="Mezerova K."/>
            <person name="Bardon J."/>
            <person name="Dolejska M."/>
            <person name="Sukkar I."/>
            <person name="Kolar M."/>
        </authorList>
    </citation>
    <scope>NUCLEOTIDE SEQUENCE</scope>
    <source>
        <strain evidence="2">S 300-3</strain>
    </source>
</reference>
<dbReference type="Pfam" id="PF03922">
    <property type="entry name" value="OmpW"/>
    <property type="match status" value="1"/>
</dbReference>
<gene>
    <name evidence="3" type="ORF">EA795_07100</name>
    <name evidence="2" type="ORF">NJF43_17400</name>
</gene>
<dbReference type="RefSeq" id="WP_014854197.1">
    <property type="nucleotide sequence ID" value="NZ_DALYPK010000001.1"/>
</dbReference>
<feature type="chain" id="PRO_5041442546" evidence="1">
    <location>
        <begin position="23"/>
        <end position="230"/>
    </location>
</feature>
<dbReference type="EMBL" id="RFFL01000004">
    <property type="protein sequence ID" value="RMI01984.1"/>
    <property type="molecule type" value="Genomic_DNA"/>
</dbReference>
<dbReference type="InterPro" id="IPR005618">
    <property type="entry name" value="OMPW"/>
</dbReference>
<evidence type="ECO:0000313" key="3">
    <source>
        <dbReference type="EMBL" id="RMI01984.1"/>
    </source>
</evidence>
<dbReference type="Proteomes" id="UP000269134">
    <property type="component" value="Unassembled WGS sequence"/>
</dbReference>
<dbReference type="AlphaFoldDB" id="A0AA42BF56"/>
<reference evidence="3 4" key="1">
    <citation type="submission" date="2018-10" db="EMBL/GenBank/DDBJ databases">
        <title>Pseudomonas sp. GL14 genome.</title>
        <authorList>
            <person name="Peng J."/>
            <person name="Liu Z.-P."/>
        </authorList>
    </citation>
    <scope>NUCLEOTIDE SEQUENCE [LARGE SCALE GENOMIC DNA]</scope>
    <source>
        <strain evidence="3 4">GL14</strain>
    </source>
</reference>
<dbReference type="Proteomes" id="UP001165292">
    <property type="component" value="Unassembled WGS sequence"/>
</dbReference>
<comment type="caution">
    <text evidence="2">The sequence shown here is derived from an EMBL/GenBank/DDBJ whole genome shotgun (WGS) entry which is preliminary data.</text>
</comment>
<keyword evidence="4" id="KW-1185">Reference proteome</keyword>
<evidence type="ECO:0000313" key="4">
    <source>
        <dbReference type="Proteomes" id="UP000269134"/>
    </source>
</evidence>
<proteinExistence type="predicted"/>
<dbReference type="GO" id="GO:0055085">
    <property type="term" value="P:transmembrane transport"/>
    <property type="evidence" value="ECO:0007669"/>
    <property type="project" value="TreeGrafter"/>
</dbReference>
<dbReference type="GeneID" id="84608797"/>
<dbReference type="InterPro" id="IPR000758">
    <property type="entry name" value="Enterovir_OMP"/>
</dbReference>
<protein>
    <submittedName>
        <fullName evidence="2">Outer membrane beta-barrel protein</fullName>
    </submittedName>
    <submittedName>
        <fullName evidence="3">Outer membrane protein OmpW</fullName>
    </submittedName>
</protein>
<dbReference type="EMBL" id="JAMYBS010000027">
    <property type="protein sequence ID" value="MCO7546535.1"/>
    <property type="molecule type" value="Genomic_DNA"/>
</dbReference>
<dbReference type="InterPro" id="IPR011250">
    <property type="entry name" value="OMP/PagP_B-barrel"/>
</dbReference>
<name>A0AA42BF56_9GAMM</name>
<keyword evidence="1" id="KW-0732">Signal</keyword>
<dbReference type="PANTHER" id="PTHR36920">
    <property type="match status" value="1"/>
</dbReference>
<evidence type="ECO:0000256" key="1">
    <source>
        <dbReference type="SAM" id="SignalP"/>
    </source>
</evidence>
<dbReference type="GO" id="GO:0019867">
    <property type="term" value="C:outer membrane"/>
    <property type="evidence" value="ECO:0007669"/>
    <property type="project" value="InterPro"/>
</dbReference>
<dbReference type="SUPFAM" id="SSF56925">
    <property type="entry name" value="OMPA-like"/>
    <property type="match status" value="1"/>
</dbReference>
<evidence type="ECO:0000313" key="5">
    <source>
        <dbReference type="Proteomes" id="UP001165292"/>
    </source>
</evidence>
<dbReference type="Gene3D" id="2.40.160.20">
    <property type="match status" value="1"/>
</dbReference>
<dbReference type="PROSITE" id="PS00695">
    <property type="entry name" value="ENT_VIR_OMP_2"/>
    <property type="match status" value="1"/>
</dbReference>
<dbReference type="PANTHER" id="PTHR36920:SF1">
    <property type="entry name" value="OUTER MEMBRANE PROTEIN W"/>
    <property type="match status" value="1"/>
</dbReference>